<dbReference type="GO" id="GO:0008124">
    <property type="term" value="F:4-alpha-hydroxytetrahydrobiopterin dehydratase activity"/>
    <property type="evidence" value="ECO:0007669"/>
    <property type="project" value="UniProtKB-EC"/>
</dbReference>
<dbReference type="CDD" id="cd00488">
    <property type="entry name" value="PCD_DCoH"/>
    <property type="match status" value="1"/>
</dbReference>
<organism evidence="6 7">
    <name type="scientific">Zasmidium cellare ATCC 36951</name>
    <dbReference type="NCBI Taxonomy" id="1080233"/>
    <lineage>
        <taxon>Eukaryota</taxon>
        <taxon>Fungi</taxon>
        <taxon>Dikarya</taxon>
        <taxon>Ascomycota</taxon>
        <taxon>Pezizomycotina</taxon>
        <taxon>Dothideomycetes</taxon>
        <taxon>Dothideomycetidae</taxon>
        <taxon>Mycosphaerellales</taxon>
        <taxon>Mycosphaerellaceae</taxon>
        <taxon>Zasmidium</taxon>
    </lineage>
</organism>
<dbReference type="InterPro" id="IPR001533">
    <property type="entry name" value="Pterin_deHydtase"/>
</dbReference>
<evidence type="ECO:0000256" key="2">
    <source>
        <dbReference type="ARBA" id="ARBA00006472"/>
    </source>
</evidence>
<dbReference type="EMBL" id="ML993594">
    <property type="protein sequence ID" value="KAF2167084.1"/>
    <property type="molecule type" value="Genomic_DNA"/>
</dbReference>
<comment type="similarity">
    <text evidence="2">Belongs to the pterin-4-alpha-carbinolamine dehydratase family.</text>
</comment>
<gene>
    <name evidence="6" type="ORF">M409DRAFT_22518</name>
</gene>
<comment type="catalytic activity">
    <reaction evidence="1">
        <text>(4aS,6R)-4a-hydroxy-L-erythro-5,6,7,8-tetrahydrobiopterin = (6R)-L-erythro-6,7-dihydrobiopterin + H2O</text>
        <dbReference type="Rhea" id="RHEA:11920"/>
        <dbReference type="ChEBI" id="CHEBI:15377"/>
        <dbReference type="ChEBI" id="CHEBI:15642"/>
        <dbReference type="ChEBI" id="CHEBI:43120"/>
        <dbReference type="EC" id="4.2.1.96"/>
    </reaction>
</comment>
<dbReference type="PANTHER" id="PTHR12599">
    <property type="entry name" value="PTERIN-4-ALPHA-CARBINOLAMINE DEHYDRATASE"/>
    <property type="match status" value="1"/>
</dbReference>
<dbReference type="OrthoDB" id="277398at2759"/>
<evidence type="ECO:0000256" key="3">
    <source>
        <dbReference type="ARBA" id="ARBA00013252"/>
    </source>
</evidence>
<dbReference type="Pfam" id="PF01329">
    <property type="entry name" value="Pterin_4a"/>
    <property type="match status" value="1"/>
</dbReference>
<accession>A0A6A6CIP0</accession>
<name>A0A6A6CIP0_ZASCE</name>
<evidence type="ECO:0000256" key="5">
    <source>
        <dbReference type="ARBA" id="ARBA00030497"/>
    </source>
</evidence>
<evidence type="ECO:0000256" key="4">
    <source>
        <dbReference type="ARBA" id="ARBA00023239"/>
    </source>
</evidence>
<protein>
    <recommendedName>
        <fullName evidence="3">4a-hydroxytetrahydrobiopterin dehydratase</fullName>
        <ecNumber evidence="3">4.2.1.96</ecNumber>
    </recommendedName>
    <alternativeName>
        <fullName evidence="5">4-alpha-hydroxy-tetrahydropterin dehydratase</fullName>
    </alternativeName>
</protein>
<evidence type="ECO:0000256" key="1">
    <source>
        <dbReference type="ARBA" id="ARBA00001554"/>
    </source>
</evidence>
<reference evidence="6" key="1">
    <citation type="journal article" date="2020" name="Stud. Mycol.">
        <title>101 Dothideomycetes genomes: a test case for predicting lifestyles and emergence of pathogens.</title>
        <authorList>
            <person name="Haridas S."/>
            <person name="Albert R."/>
            <person name="Binder M."/>
            <person name="Bloem J."/>
            <person name="Labutti K."/>
            <person name="Salamov A."/>
            <person name="Andreopoulos B."/>
            <person name="Baker S."/>
            <person name="Barry K."/>
            <person name="Bills G."/>
            <person name="Bluhm B."/>
            <person name="Cannon C."/>
            <person name="Castanera R."/>
            <person name="Culley D."/>
            <person name="Daum C."/>
            <person name="Ezra D."/>
            <person name="Gonzalez J."/>
            <person name="Henrissat B."/>
            <person name="Kuo A."/>
            <person name="Liang C."/>
            <person name="Lipzen A."/>
            <person name="Lutzoni F."/>
            <person name="Magnuson J."/>
            <person name="Mondo S."/>
            <person name="Nolan M."/>
            <person name="Ohm R."/>
            <person name="Pangilinan J."/>
            <person name="Park H.-J."/>
            <person name="Ramirez L."/>
            <person name="Alfaro M."/>
            <person name="Sun H."/>
            <person name="Tritt A."/>
            <person name="Yoshinaga Y."/>
            <person name="Zwiers L.-H."/>
            <person name="Turgeon B."/>
            <person name="Goodwin S."/>
            <person name="Spatafora J."/>
            <person name="Crous P."/>
            <person name="Grigoriev I."/>
        </authorList>
    </citation>
    <scope>NUCLEOTIDE SEQUENCE</scope>
    <source>
        <strain evidence="6">ATCC 36951</strain>
    </source>
</reference>
<evidence type="ECO:0000313" key="6">
    <source>
        <dbReference type="EMBL" id="KAF2167084.1"/>
    </source>
</evidence>
<evidence type="ECO:0000313" key="7">
    <source>
        <dbReference type="Proteomes" id="UP000799537"/>
    </source>
</evidence>
<dbReference type="PANTHER" id="PTHR12599:SF0">
    <property type="entry name" value="PTERIN-4-ALPHA-CARBINOLAMINE DEHYDRATASE"/>
    <property type="match status" value="1"/>
</dbReference>
<dbReference type="InterPro" id="IPR036428">
    <property type="entry name" value="PCD_sf"/>
</dbReference>
<dbReference type="GO" id="GO:0006729">
    <property type="term" value="P:tetrahydrobiopterin biosynthetic process"/>
    <property type="evidence" value="ECO:0007669"/>
    <property type="project" value="InterPro"/>
</dbReference>
<dbReference type="Proteomes" id="UP000799537">
    <property type="component" value="Unassembled WGS sequence"/>
</dbReference>
<dbReference type="AlphaFoldDB" id="A0A6A6CIP0"/>
<dbReference type="SUPFAM" id="SSF55248">
    <property type="entry name" value="PCD-like"/>
    <property type="match status" value="1"/>
</dbReference>
<dbReference type="Gene3D" id="3.30.1360.20">
    <property type="entry name" value="Transcriptional coactivator/pterin dehydratase"/>
    <property type="match status" value="1"/>
</dbReference>
<keyword evidence="7" id="KW-1185">Reference proteome</keyword>
<keyword evidence="4" id="KW-0456">Lyase</keyword>
<dbReference type="RefSeq" id="XP_033667973.1">
    <property type="nucleotide sequence ID" value="XM_033806366.1"/>
</dbReference>
<proteinExistence type="inferred from homology"/>
<sequence>MRHITNPSRQTILQTLHFIKPHPQLRPFTHTTRKMVRIEDIRPSEGADPQTLLQDTNALVEESGKWTLCNGGKGLERPFKFKTFKATWEFMTSIATECKSQKHHPEWSNVYNKTHIRWTTHAPEGLSGKDTYMARFCDEKAREFKEVEVAEGEGKVGRDGIVEAGGCCVPKKANV</sequence>
<dbReference type="EC" id="4.2.1.96" evidence="3"/>
<dbReference type="GeneID" id="54559638"/>